<evidence type="ECO:0000256" key="2">
    <source>
        <dbReference type="ARBA" id="ARBA00022722"/>
    </source>
</evidence>
<evidence type="ECO:0000256" key="5">
    <source>
        <dbReference type="HAMAP-Rule" id="MF_00378"/>
    </source>
</evidence>
<protein>
    <recommendedName>
        <fullName evidence="5">Exodeoxyribonuclease 7 large subunit</fullName>
        <ecNumber evidence="5">3.1.11.6</ecNumber>
    </recommendedName>
    <alternativeName>
        <fullName evidence="5">Exodeoxyribonuclease VII large subunit</fullName>
        <shortName evidence="5">Exonuclease VII large subunit</shortName>
    </alternativeName>
</protein>
<comment type="subcellular location">
    <subcellularLocation>
        <location evidence="5 6">Cytoplasm</location>
    </subcellularLocation>
</comment>
<name>A0ABS7ZU19_9GAMM</name>
<sequence length="458" mass="51291">MAPYRLIFLLGFRVNNPAIFSVSQLNQRAKQLLEVSFASVRVEGEISGLSRPASGHWYFTLKDASAQVRCAMFRSRAAAVRFLPKEGDRVELRAKVSLYENRGDYQLIVDAMKPAGEGALLLAFQQLKERLNQAGLFDERNKKPIPRIRRVGIVTSPTGAAVHDIITVLKRRNPAIEVDLYPTAVQGREATAQIVAAIERANRDQRVDALIVGRGGGSLEDLWCFNEEPVAWAIFHSALPVISAVGHEVDFTIADFVADMRAPTPSAAAELVSQDQSVLRNTLAQYEQRLLYALRRGHQQRQMRLHALTQRVRGPERQVQYLAQHLDQLEMRMRAGWSSATRQQHQRLAQLQQALSHQHPQKRLADQGKALELIRHQLVSAINNRLHTDQISLAGQAKLLNSLSPLNVLGRGYSITQKDDGSVVHSTEDVHTDEELVTRVNNGWIRSTVTRCGNDKEA</sequence>
<keyword evidence="3 5" id="KW-0378">Hydrolase</keyword>
<gene>
    <name evidence="5 9" type="primary">xseA</name>
    <name evidence="9" type="ORF">I9W95_16800</name>
</gene>
<evidence type="ECO:0000259" key="7">
    <source>
        <dbReference type="Pfam" id="PF02601"/>
    </source>
</evidence>
<dbReference type="Pfam" id="PF13742">
    <property type="entry name" value="tRNA_anti_2"/>
    <property type="match status" value="1"/>
</dbReference>
<evidence type="ECO:0000313" key="10">
    <source>
        <dbReference type="Proteomes" id="UP000714380"/>
    </source>
</evidence>
<dbReference type="PANTHER" id="PTHR30008:SF0">
    <property type="entry name" value="EXODEOXYRIBONUCLEASE 7 LARGE SUBUNIT"/>
    <property type="match status" value="1"/>
</dbReference>
<evidence type="ECO:0000256" key="6">
    <source>
        <dbReference type="RuleBase" id="RU004355"/>
    </source>
</evidence>
<feature type="domain" description="Exonuclease VII large subunit C-terminal" evidence="7">
    <location>
        <begin position="136"/>
        <end position="447"/>
    </location>
</feature>
<comment type="caution">
    <text evidence="9">The sequence shown here is derived from an EMBL/GenBank/DDBJ whole genome shotgun (WGS) entry which is preliminary data.</text>
</comment>
<evidence type="ECO:0000313" key="9">
    <source>
        <dbReference type="EMBL" id="MCA6065257.1"/>
    </source>
</evidence>
<dbReference type="PANTHER" id="PTHR30008">
    <property type="entry name" value="EXODEOXYRIBONUCLEASE 7 LARGE SUBUNIT"/>
    <property type="match status" value="1"/>
</dbReference>
<dbReference type="EC" id="3.1.11.6" evidence="5"/>
<keyword evidence="1 5" id="KW-0963">Cytoplasm</keyword>
<dbReference type="Proteomes" id="UP000714380">
    <property type="component" value="Unassembled WGS sequence"/>
</dbReference>
<proteinExistence type="inferred from homology"/>
<comment type="subunit">
    <text evidence="5">Heterooligomer composed of large and small subunits.</text>
</comment>
<dbReference type="GO" id="GO:0008855">
    <property type="term" value="F:exodeoxyribonuclease VII activity"/>
    <property type="evidence" value="ECO:0007669"/>
    <property type="project" value="UniProtKB-EC"/>
</dbReference>
<dbReference type="CDD" id="cd04489">
    <property type="entry name" value="ExoVII_LU_OBF"/>
    <property type="match status" value="1"/>
</dbReference>
<dbReference type="HAMAP" id="MF_00378">
    <property type="entry name" value="Exonuc_7_L"/>
    <property type="match status" value="1"/>
</dbReference>
<dbReference type="Pfam" id="PF02601">
    <property type="entry name" value="Exonuc_VII_L"/>
    <property type="match status" value="1"/>
</dbReference>
<dbReference type="EMBL" id="JAEDAH010000102">
    <property type="protein sequence ID" value="MCA6065257.1"/>
    <property type="molecule type" value="Genomic_DNA"/>
</dbReference>
<dbReference type="InterPro" id="IPR020579">
    <property type="entry name" value="Exonuc_VII_lsu_C"/>
</dbReference>
<dbReference type="NCBIfam" id="TIGR00237">
    <property type="entry name" value="xseA"/>
    <property type="match status" value="1"/>
</dbReference>
<reference evidence="9 10" key="1">
    <citation type="submission" date="2020-12" db="EMBL/GenBank/DDBJ databases">
        <title>Novel Thalassolituus-related marine hydrocarbonoclastic bacteria mediated algae-derived hydrocarbons mineralization in twilight zone of the northern South China Sea.</title>
        <authorList>
            <person name="Dong C."/>
        </authorList>
    </citation>
    <scope>NUCLEOTIDE SEQUENCE [LARGE SCALE GENOMIC DNA]</scope>
    <source>
        <strain evidence="9 10">IMCC1826</strain>
    </source>
</reference>
<organism evidence="9 10">
    <name type="scientific">Thalassolituus marinus</name>
    <dbReference type="NCBI Taxonomy" id="671053"/>
    <lineage>
        <taxon>Bacteria</taxon>
        <taxon>Pseudomonadati</taxon>
        <taxon>Pseudomonadota</taxon>
        <taxon>Gammaproteobacteria</taxon>
        <taxon>Oceanospirillales</taxon>
        <taxon>Oceanospirillaceae</taxon>
        <taxon>Thalassolituus</taxon>
    </lineage>
</organism>
<evidence type="ECO:0000259" key="8">
    <source>
        <dbReference type="Pfam" id="PF13742"/>
    </source>
</evidence>
<evidence type="ECO:0000256" key="3">
    <source>
        <dbReference type="ARBA" id="ARBA00022801"/>
    </source>
</evidence>
<accession>A0ABS7ZU19</accession>
<dbReference type="RefSeq" id="WP_225677022.1">
    <property type="nucleotide sequence ID" value="NZ_JAEDAH010000102.1"/>
</dbReference>
<keyword evidence="10" id="KW-1185">Reference proteome</keyword>
<keyword evidence="2 5" id="KW-0540">Nuclease</keyword>
<comment type="similarity">
    <text evidence="5 6">Belongs to the XseA family.</text>
</comment>
<feature type="domain" description="OB-fold nucleic acid binding" evidence="8">
    <location>
        <begin position="20"/>
        <end position="112"/>
    </location>
</feature>
<comment type="catalytic activity">
    <reaction evidence="5 6">
        <text>Exonucleolytic cleavage in either 5'- to 3'- or 3'- to 5'-direction to yield nucleoside 5'-phosphates.</text>
        <dbReference type="EC" id="3.1.11.6"/>
    </reaction>
</comment>
<evidence type="ECO:0000256" key="4">
    <source>
        <dbReference type="ARBA" id="ARBA00022839"/>
    </source>
</evidence>
<comment type="function">
    <text evidence="5">Bidirectionally degrades single-stranded DNA into large acid-insoluble oligonucleotides, which are then degraded further into small acid-soluble oligonucleotides.</text>
</comment>
<dbReference type="InterPro" id="IPR003753">
    <property type="entry name" value="Exonuc_VII_L"/>
</dbReference>
<evidence type="ECO:0000256" key="1">
    <source>
        <dbReference type="ARBA" id="ARBA00022490"/>
    </source>
</evidence>
<dbReference type="InterPro" id="IPR025824">
    <property type="entry name" value="OB-fold_nuc-bd_dom"/>
</dbReference>
<keyword evidence="4 5" id="KW-0269">Exonuclease</keyword>